<dbReference type="EMBL" id="LR743598">
    <property type="protein sequence ID" value="CAA2629147.1"/>
    <property type="molecule type" value="Genomic_DNA"/>
</dbReference>
<evidence type="ECO:0000256" key="1">
    <source>
        <dbReference type="SAM" id="MobiDB-lite"/>
    </source>
</evidence>
<dbReference type="Proteomes" id="UP001189122">
    <property type="component" value="Unassembled WGS sequence"/>
</dbReference>
<feature type="domain" description="RIN4 pathogenic type III effector avirulence factor Avr cleavage site" evidence="2">
    <location>
        <begin position="54"/>
        <end position="85"/>
    </location>
</feature>
<dbReference type="InterPro" id="IPR008700">
    <property type="entry name" value="TypeIII_avirulence_cleave"/>
</dbReference>
<evidence type="ECO:0000313" key="4">
    <source>
        <dbReference type="Proteomes" id="UP001189122"/>
    </source>
</evidence>
<dbReference type="GO" id="GO:0005886">
    <property type="term" value="C:plasma membrane"/>
    <property type="evidence" value="ECO:0007669"/>
    <property type="project" value="TreeGrafter"/>
</dbReference>
<dbReference type="Pfam" id="PF05627">
    <property type="entry name" value="AvrRpt-cleavage"/>
    <property type="match status" value="1"/>
</dbReference>
<dbReference type="EMBL" id="CACRZD030000011">
    <property type="protein sequence ID" value="CAA6668391.1"/>
    <property type="molecule type" value="Genomic_DNA"/>
</dbReference>
<dbReference type="PANTHER" id="PTHR33159:SF101">
    <property type="entry name" value="OS04G0379600 PROTEIN"/>
    <property type="match status" value="1"/>
</dbReference>
<reference evidence="3 4" key="1">
    <citation type="submission" date="2019-12" db="EMBL/GenBank/DDBJ databases">
        <authorList>
            <person name="Scholz U."/>
            <person name="Mascher M."/>
            <person name="Fiebig A."/>
        </authorList>
    </citation>
    <scope>NUCLEOTIDE SEQUENCE</scope>
</reference>
<evidence type="ECO:0000259" key="2">
    <source>
        <dbReference type="Pfam" id="PF05627"/>
    </source>
</evidence>
<protein>
    <recommendedName>
        <fullName evidence="2">RIN4 pathogenic type III effector avirulence factor Avr cleavage site domain-containing protein</fullName>
    </recommendedName>
</protein>
<dbReference type="AlphaFoldDB" id="A0A7I8JEL3"/>
<accession>A0A7I8JEL3</accession>
<evidence type="ECO:0000313" key="3">
    <source>
        <dbReference type="EMBL" id="CAA2629147.1"/>
    </source>
</evidence>
<proteinExistence type="predicted"/>
<organism evidence="3">
    <name type="scientific">Spirodela intermedia</name>
    <name type="common">Intermediate duckweed</name>
    <dbReference type="NCBI Taxonomy" id="51605"/>
    <lineage>
        <taxon>Eukaryota</taxon>
        <taxon>Viridiplantae</taxon>
        <taxon>Streptophyta</taxon>
        <taxon>Embryophyta</taxon>
        <taxon>Tracheophyta</taxon>
        <taxon>Spermatophyta</taxon>
        <taxon>Magnoliopsida</taxon>
        <taxon>Liliopsida</taxon>
        <taxon>Araceae</taxon>
        <taxon>Lemnoideae</taxon>
        <taxon>Spirodela</taxon>
    </lineage>
</organism>
<feature type="region of interest" description="Disordered" evidence="1">
    <location>
        <begin position="82"/>
        <end position="110"/>
    </location>
</feature>
<gene>
    <name evidence="3" type="ORF">SI7747_11014785</name>
</gene>
<keyword evidence="4" id="KW-1185">Reference proteome</keyword>
<sequence>MLGVTRLETHSQPYPAMSWTLISMQGKGRVNPPLFIPRIISMWPMSKENSLCCSTVPKFGDWDENDPTSADNFTGIFKKVRDERKDGGKPPMISTDPEFEDNLRRSGKTSDTGCSCFGWFKK</sequence>
<dbReference type="InterPro" id="IPR040387">
    <property type="entry name" value="RIN4/NOI4"/>
</dbReference>
<dbReference type="PANTHER" id="PTHR33159">
    <property type="entry name" value="RPM1-INTERACTING PROTEIN 4 (RIN4) FAMILY PROTEIN"/>
    <property type="match status" value="1"/>
</dbReference>
<name>A0A7I8JEL3_SPIIN</name>